<dbReference type="EMBL" id="CP001848">
    <property type="protein sequence ID" value="ADB17253.1"/>
    <property type="molecule type" value="Genomic_DNA"/>
</dbReference>
<dbReference type="Gene3D" id="3.40.1400.10">
    <property type="entry name" value="Sugar-phosphate isomerase, RpiB/LacA/LacB"/>
    <property type="match status" value="1"/>
</dbReference>
<dbReference type="STRING" id="530564.Psta_2584"/>
<dbReference type="InterPro" id="IPR004785">
    <property type="entry name" value="RpiB"/>
</dbReference>
<evidence type="ECO:0000256" key="2">
    <source>
        <dbReference type="ARBA" id="ARBA00023235"/>
    </source>
</evidence>
<dbReference type="NCBIfam" id="NF004051">
    <property type="entry name" value="PRK05571.1"/>
    <property type="match status" value="1"/>
</dbReference>
<dbReference type="NCBIfam" id="TIGR00689">
    <property type="entry name" value="rpiB_lacA_lacB"/>
    <property type="match status" value="1"/>
</dbReference>
<proteinExistence type="inferred from homology"/>
<feature type="active site" description="Proton donor" evidence="3">
    <location>
        <position position="98"/>
    </location>
</feature>
<evidence type="ECO:0000256" key="3">
    <source>
        <dbReference type="PIRSR" id="PIRSR005384-1"/>
    </source>
</evidence>
<dbReference type="PIRSF" id="PIRSF005384">
    <property type="entry name" value="RpiB_LacA_B"/>
    <property type="match status" value="1"/>
</dbReference>
<name>D2R5S1_PIRSD</name>
<evidence type="ECO:0000256" key="1">
    <source>
        <dbReference type="ARBA" id="ARBA00008754"/>
    </source>
</evidence>
<protein>
    <submittedName>
        <fullName evidence="4">Ribose 5-phosphate isomerase B</fullName>
    </submittedName>
</protein>
<evidence type="ECO:0000313" key="5">
    <source>
        <dbReference type="Proteomes" id="UP000001887"/>
    </source>
</evidence>
<dbReference type="SUPFAM" id="SSF89623">
    <property type="entry name" value="Ribose/Galactose isomerase RpiB/AlsB"/>
    <property type="match status" value="1"/>
</dbReference>
<gene>
    <name evidence="4" type="ordered locus">Psta_2584</name>
</gene>
<reference evidence="4 5" key="1">
    <citation type="journal article" date="2009" name="Stand. Genomic Sci.">
        <title>Complete genome sequence of Pirellula staleyi type strain (ATCC 27377).</title>
        <authorList>
            <person name="Clum A."/>
            <person name="Tindall B.J."/>
            <person name="Sikorski J."/>
            <person name="Ivanova N."/>
            <person name="Mavrommatis K."/>
            <person name="Lucas S."/>
            <person name="Glavina del Rio T."/>
            <person name="Nolan M."/>
            <person name="Chen F."/>
            <person name="Tice H."/>
            <person name="Pitluck S."/>
            <person name="Cheng J.F."/>
            <person name="Chertkov O."/>
            <person name="Brettin T."/>
            <person name="Han C."/>
            <person name="Detter J.C."/>
            <person name="Kuske C."/>
            <person name="Bruce D."/>
            <person name="Goodwin L."/>
            <person name="Ovchinikova G."/>
            <person name="Pati A."/>
            <person name="Mikhailova N."/>
            <person name="Chen A."/>
            <person name="Palaniappan K."/>
            <person name="Land M."/>
            <person name="Hauser L."/>
            <person name="Chang Y.J."/>
            <person name="Jeffries C.D."/>
            <person name="Chain P."/>
            <person name="Rohde M."/>
            <person name="Goker M."/>
            <person name="Bristow J."/>
            <person name="Eisen J.A."/>
            <person name="Markowitz V."/>
            <person name="Hugenholtz P."/>
            <person name="Kyrpides N.C."/>
            <person name="Klenk H.P."/>
            <person name="Lapidus A."/>
        </authorList>
    </citation>
    <scope>NUCLEOTIDE SEQUENCE [LARGE SCALE GENOMIC DNA]</scope>
    <source>
        <strain evidence="5">ATCC 27377 / DSM 6068 / ICPB 4128</strain>
    </source>
</reference>
<dbReference type="KEGG" id="psl:Psta_2584"/>
<dbReference type="eggNOG" id="COG0698">
    <property type="taxonomic scope" value="Bacteria"/>
</dbReference>
<dbReference type="OrthoDB" id="1778624at2"/>
<dbReference type="HOGENOM" id="CLU_091396_4_1_0"/>
<keyword evidence="5" id="KW-1185">Reference proteome</keyword>
<organism evidence="4 5">
    <name type="scientific">Pirellula staleyi (strain ATCC 27377 / DSM 6068 / ICPB 4128)</name>
    <name type="common">Pirella staleyi</name>
    <dbReference type="NCBI Taxonomy" id="530564"/>
    <lineage>
        <taxon>Bacteria</taxon>
        <taxon>Pseudomonadati</taxon>
        <taxon>Planctomycetota</taxon>
        <taxon>Planctomycetia</taxon>
        <taxon>Pirellulales</taxon>
        <taxon>Pirellulaceae</taxon>
        <taxon>Pirellula</taxon>
    </lineage>
</organism>
<dbReference type="PANTHER" id="PTHR30345:SF0">
    <property type="entry name" value="DNA DAMAGE-REPAIR_TOLERATION PROTEIN DRT102"/>
    <property type="match status" value="1"/>
</dbReference>
<dbReference type="PANTHER" id="PTHR30345">
    <property type="entry name" value="RIBOSE-5-PHOSPHATE ISOMERASE B"/>
    <property type="match status" value="1"/>
</dbReference>
<keyword evidence="2 4" id="KW-0413">Isomerase</keyword>
<accession>D2R5S1</accession>
<comment type="similarity">
    <text evidence="1">Belongs to the LacAB/RpiB family.</text>
</comment>
<feature type="active site" description="Proton acceptor" evidence="3">
    <location>
        <position position="65"/>
    </location>
</feature>
<sequence>MRISIGSDHRGVKLRAELVDALKAAGNEVADEGTFQTESMDYPDVAEVVAGKVSKGEAERGILICATGVGMSIAANKVAGVRAAVIQDEAVAKLSRQHNNLNVLCLPGDALSTDAATSLVKTWLSTEFEGGRHARRLEKISHLEQHQG</sequence>
<dbReference type="InterPro" id="IPR003500">
    <property type="entry name" value="RpiB_LacA_LacB"/>
</dbReference>
<evidence type="ECO:0000313" key="4">
    <source>
        <dbReference type="EMBL" id="ADB17253.1"/>
    </source>
</evidence>
<dbReference type="InterPro" id="IPR036569">
    <property type="entry name" value="RpiB_LacA_LacB_sf"/>
</dbReference>
<dbReference type="Pfam" id="PF02502">
    <property type="entry name" value="LacAB_rpiB"/>
    <property type="match status" value="1"/>
</dbReference>
<dbReference type="GO" id="GO:0004751">
    <property type="term" value="F:ribose-5-phosphate isomerase activity"/>
    <property type="evidence" value="ECO:0007669"/>
    <property type="project" value="TreeGrafter"/>
</dbReference>
<dbReference type="Proteomes" id="UP000001887">
    <property type="component" value="Chromosome"/>
</dbReference>
<dbReference type="GO" id="GO:0009052">
    <property type="term" value="P:pentose-phosphate shunt, non-oxidative branch"/>
    <property type="evidence" value="ECO:0007669"/>
    <property type="project" value="TreeGrafter"/>
</dbReference>
<dbReference type="GO" id="GO:0019316">
    <property type="term" value="P:D-allose catabolic process"/>
    <property type="evidence" value="ECO:0007669"/>
    <property type="project" value="TreeGrafter"/>
</dbReference>
<dbReference type="NCBIfam" id="TIGR01120">
    <property type="entry name" value="rpiB"/>
    <property type="match status" value="1"/>
</dbReference>
<dbReference type="AlphaFoldDB" id="D2R5S1"/>